<accession>A0ABS1VYJ0</accession>
<proteinExistence type="predicted"/>
<name>A0ABS1VYJ0_9ACTN</name>
<organism evidence="1 2">
    <name type="scientific">Paractinoplanes lichenicola</name>
    <dbReference type="NCBI Taxonomy" id="2802976"/>
    <lineage>
        <taxon>Bacteria</taxon>
        <taxon>Bacillati</taxon>
        <taxon>Actinomycetota</taxon>
        <taxon>Actinomycetes</taxon>
        <taxon>Micromonosporales</taxon>
        <taxon>Micromonosporaceae</taxon>
        <taxon>Paractinoplanes</taxon>
    </lineage>
</organism>
<dbReference type="SUPFAM" id="SSF110849">
    <property type="entry name" value="ParB/Sulfiredoxin"/>
    <property type="match status" value="1"/>
</dbReference>
<dbReference type="InterPro" id="IPR036086">
    <property type="entry name" value="ParB/Sulfiredoxin_sf"/>
</dbReference>
<evidence type="ECO:0000313" key="1">
    <source>
        <dbReference type="EMBL" id="MBL7259564.1"/>
    </source>
</evidence>
<protein>
    <submittedName>
        <fullName evidence="1">Uncharacterized protein</fullName>
    </submittedName>
</protein>
<dbReference type="RefSeq" id="WP_202996256.1">
    <property type="nucleotide sequence ID" value="NZ_JAENHO010000011.1"/>
</dbReference>
<gene>
    <name evidence="1" type="ORF">JKJ07_35130</name>
</gene>
<dbReference type="EMBL" id="JAENHO010000011">
    <property type="protein sequence ID" value="MBL7259564.1"/>
    <property type="molecule type" value="Genomic_DNA"/>
</dbReference>
<keyword evidence="2" id="KW-1185">Reference proteome</keyword>
<evidence type="ECO:0000313" key="2">
    <source>
        <dbReference type="Proteomes" id="UP000598996"/>
    </source>
</evidence>
<sequence>MAHTVSLGDRGWHVETIWRAASGLPVHDLPLETIPELDTDCWFNGHPPTVRAIIDHTRRIQEADLTRPVILSAGGQVLDGMHRIAKAVLIGRATVPAQRLPADPEPDWCPEPA</sequence>
<comment type="caution">
    <text evidence="1">The sequence shown here is derived from an EMBL/GenBank/DDBJ whole genome shotgun (WGS) entry which is preliminary data.</text>
</comment>
<reference evidence="1 2" key="1">
    <citation type="submission" date="2021-01" db="EMBL/GenBank/DDBJ databases">
        <title>Actinoplanes sp. nov. LDG1-01 isolated from lichen.</title>
        <authorList>
            <person name="Saeng-In P."/>
            <person name="Phongsopitanun W."/>
            <person name="Kanchanasin P."/>
            <person name="Yuki M."/>
            <person name="Kudo T."/>
            <person name="Ohkuma M."/>
            <person name="Tanasupawat S."/>
        </authorList>
    </citation>
    <scope>NUCLEOTIDE SEQUENCE [LARGE SCALE GENOMIC DNA]</scope>
    <source>
        <strain evidence="1 2">LDG1-01</strain>
    </source>
</reference>
<dbReference type="Proteomes" id="UP000598996">
    <property type="component" value="Unassembled WGS sequence"/>
</dbReference>